<protein>
    <submittedName>
        <fullName evidence="3">Uncharacterized protein</fullName>
    </submittedName>
</protein>
<reference evidence="3 4" key="1">
    <citation type="journal article" date="2018" name="Nat. Ecol. Evol.">
        <title>Pezizomycetes genomes reveal the molecular basis of ectomycorrhizal truffle lifestyle.</title>
        <authorList>
            <person name="Murat C."/>
            <person name="Payen T."/>
            <person name="Noel B."/>
            <person name="Kuo A."/>
            <person name="Morin E."/>
            <person name="Chen J."/>
            <person name="Kohler A."/>
            <person name="Krizsan K."/>
            <person name="Balestrini R."/>
            <person name="Da Silva C."/>
            <person name="Montanini B."/>
            <person name="Hainaut M."/>
            <person name="Levati E."/>
            <person name="Barry K.W."/>
            <person name="Belfiori B."/>
            <person name="Cichocki N."/>
            <person name="Clum A."/>
            <person name="Dockter R.B."/>
            <person name="Fauchery L."/>
            <person name="Guy J."/>
            <person name="Iotti M."/>
            <person name="Le Tacon F."/>
            <person name="Lindquist E.A."/>
            <person name="Lipzen A."/>
            <person name="Malagnac F."/>
            <person name="Mello A."/>
            <person name="Molinier V."/>
            <person name="Miyauchi S."/>
            <person name="Poulain J."/>
            <person name="Riccioni C."/>
            <person name="Rubini A."/>
            <person name="Sitrit Y."/>
            <person name="Splivallo R."/>
            <person name="Traeger S."/>
            <person name="Wang M."/>
            <person name="Zifcakova L."/>
            <person name="Wipf D."/>
            <person name="Zambonelli A."/>
            <person name="Paolocci F."/>
            <person name="Nowrousian M."/>
            <person name="Ottonello S."/>
            <person name="Baldrian P."/>
            <person name="Spatafora J.W."/>
            <person name="Henrissat B."/>
            <person name="Nagy L.G."/>
            <person name="Aury J.M."/>
            <person name="Wincker P."/>
            <person name="Grigoriev I.V."/>
            <person name="Bonfante P."/>
            <person name="Martin F.M."/>
        </authorList>
    </citation>
    <scope>NUCLEOTIDE SEQUENCE [LARGE SCALE GENOMIC DNA]</scope>
    <source>
        <strain evidence="3 4">RN42</strain>
    </source>
</reference>
<organism evidence="3 4">
    <name type="scientific">Ascobolus immersus RN42</name>
    <dbReference type="NCBI Taxonomy" id="1160509"/>
    <lineage>
        <taxon>Eukaryota</taxon>
        <taxon>Fungi</taxon>
        <taxon>Dikarya</taxon>
        <taxon>Ascomycota</taxon>
        <taxon>Pezizomycotina</taxon>
        <taxon>Pezizomycetes</taxon>
        <taxon>Pezizales</taxon>
        <taxon>Ascobolaceae</taxon>
        <taxon>Ascobolus</taxon>
    </lineage>
</organism>
<accession>A0A3N4IX60</accession>
<gene>
    <name evidence="3" type="ORF">BJ508DRAFT_302130</name>
</gene>
<keyword evidence="4" id="KW-1185">Reference proteome</keyword>
<feature type="chain" id="PRO_5018157022" evidence="2">
    <location>
        <begin position="24"/>
        <end position="232"/>
    </location>
</feature>
<dbReference type="EMBL" id="ML119650">
    <property type="protein sequence ID" value="RPA86224.1"/>
    <property type="molecule type" value="Genomic_DNA"/>
</dbReference>
<feature type="signal peptide" evidence="2">
    <location>
        <begin position="1"/>
        <end position="23"/>
    </location>
</feature>
<evidence type="ECO:0000313" key="3">
    <source>
        <dbReference type="EMBL" id="RPA86224.1"/>
    </source>
</evidence>
<dbReference type="Proteomes" id="UP000275078">
    <property type="component" value="Unassembled WGS sequence"/>
</dbReference>
<name>A0A3N4IX60_ASCIM</name>
<keyword evidence="2" id="KW-0732">Signal</keyword>
<evidence type="ECO:0000313" key="4">
    <source>
        <dbReference type="Proteomes" id="UP000275078"/>
    </source>
</evidence>
<dbReference type="AlphaFoldDB" id="A0A3N4IX60"/>
<feature type="region of interest" description="Disordered" evidence="1">
    <location>
        <begin position="123"/>
        <end position="145"/>
    </location>
</feature>
<proteinExistence type="predicted"/>
<sequence>MLLLSSFTSVLAALTLCLSVASAGDYEYFHVFFFPGDNYTESLSAFQNILGISRRFSHNIDSYKTIADFSNSELEYKGEPRNGTAIKRAQTGPEQPFWKLLESPGAEAACRVDPETGEYKQCIANSDKDRERRRKEKEEQDRQLDQIPFPSASSFVLCNLGPSASPYVILSPVLRVPVTLSRQSMFSGCSGKTIPLALEAARDSTGGSEPTSPCQRARYCRILSKFPRTSTK</sequence>
<evidence type="ECO:0000256" key="2">
    <source>
        <dbReference type="SAM" id="SignalP"/>
    </source>
</evidence>
<evidence type="ECO:0000256" key="1">
    <source>
        <dbReference type="SAM" id="MobiDB-lite"/>
    </source>
</evidence>
<feature type="compositionally biased region" description="Basic and acidic residues" evidence="1">
    <location>
        <begin position="126"/>
        <end position="144"/>
    </location>
</feature>